<feature type="transmembrane region" description="Helical" evidence="1">
    <location>
        <begin position="47"/>
        <end position="71"/>
    </location>
</feature>
<protein>
    <submittedName>
        <fullName evidence="2">Uncharacterized protein</fullName>
    </submittedName>
</protein>
<name>A0A9P5PYZ6_9AGAR</name>
<gene>
    <name evidence="2" type="ORF">BDP27DRAFT_36792</name>
</gene>
<keyword evidence="1" id="KW-1133">Transmembrane helix</keyword>
<dbReference type="AlphaFoldDB" id="A0A9P5PYZ6"/>
<reference evidence="2" key="1">
    <citation type="submission" date="2020-11" db="EMBL/GenBank/DDBJ databases">
        <authorList>
            <consortium name="DOE Joint Genome Institute"/>
            <person name="Ahrendt S."/>
            <person name="Riley R."/>
            <person name="Andreopoulos W."/>
            <person name="Labutti K."/>
            <person name="Pangilinan J."/>
            <person name="Ruiz-Duenas F.J."/>
            <person name="Barrasa J.M."/>
            <person name="Sanchez-Garcia M."/>
            <person name="Camarero S."/>
            <person name="Miyauchi S."/>
            <person name="Serrano A."/>
            <person name="Linde D."/>
            <person name="Babiker R."/>
            <person name="Drula E."/>
            <person name="Ayuso-Fernandez I."/>
            <person name="Pacheco R."/>
            <person name="Padilla G."/>
            <person name="Ferreira P."/>
            <person name="Barriuso J."/>
            <person name="Kellner H."/>
            <person name="Castanera R."/>
            <person name="Alfaro M."/>
            <person name="Ramirez L."/>
            <person name="Pisabarro A.G."/>
            <person name="Kuo A."/>
            <person name="Tritt A."/>
            <person name="Lipzen A."/>
            <person name="He G."/>
            <person name="Yan M."/>
            <person name="Ng V."/>
            <person name="Cullen D."/>
            <person name="Martin F."/>
            <person name="Rosso M.-N."/>
            <person name="Henrissat B."/>
            <person name="Hibbett D."/>
            <person name="Martinez A.T."/>
            <person name="Grigoriev I.V."/>
        </authorList>
    </citation>
    <scope>NUCLEOTIDE SEQUENCE</scope>
    <source>
        <strain evidence="2">AH 40177</strain>
    </source>
</reference>
<dbReference type="PROSITE" id="PS51257">
    <property type="entry name" value="PROKAR_LIPOPROTEIN"/>
    <property type="match status" value="1"/>
</dbReference>
<sequence length="94" mass="10520">MNAAVVRSCWTLDSICAVLLAIPSYLFCLLAGLACTTFISLPLTSRVYYNTVIIDICVLLCYLLSICLLGADVDEHGSHRRRTRRNLAALWREL</sequence>
<evidence type="ECO:0000256" key="1">
    <source>
        <dbReference type="SAM" id="Phobius"/>
    </source>
</evidence>
<dbReference type="Proteomes" id="UP000772434">
    <property type="component" value="Unassembled WGS sequence"/>
</dbReference>
<feature type="transmembrane region" description="Helical" evidence="1">
    <location>
        <begin position="12"/>
        <end position="41"/>
    </location>
</feature>
<organism evidence="2 3">
    <name type="scientific">Rhodocollybia butyracea</name>
    <dbReference type="NCBI Taxonomy" id="206335"/>
    <lineage>
        <taxon>Eukaryota</taxon>
        <taxon>Fungi</taxon>
        <taxon>Dikarya</taxon>
        <taxon>Basidiomycota</taxon>
        <taxon>Agaricomycotina</taxon>
        <taxon>Agaricomycetes</taxon>
        <taxon>Agaricomycetidae</taxon>
        <taxon>Agaricales</taxon>
        <taxon>Marasmiineae</taxon>
        <taxon>Omphalotaceae</taxon>
        <taxon>Rhodocollybia</taxon>
    </lineage>
</organism>
<evidence type="ECO:0000313" key="3">
    <source>
        <dbReference type="Proteomes" id="UP000772434"/>
    </source>
</evidence>
<keyword evidence="3" id="KW-1185">Reference proteome</keyword>
<dbReference type="EMBL" id="JADNRY010000010">
    <property type="protein sequence ID" value="KAF9075179.1"/>
    <property type="molecule type" value="Genomic_DNA"/>
</dbReference>
<accession>A0A9P5PYZ6</accession>
<keyword evidence="1" id="KW-0472">Membrane</keyword>
<proteinExistence type="predicted"/>
<comment type="caution">
    <text evidence="2">The sequence shown here is derived from an EMBL/GenBank/DDBJ whole genome shotgun (WGS) entry which is preliminary data.</text>
</comment>
<keyword evidence="1" id="KW-0812">Transmembrane</keyword>
<evidence type="ECO:0000313" key="2">
    <source>
        <dbReference type="EMBL" id="KAF9075179.1"/>
    </source>
</evidence>